<dbReference type="Proteomes" id="UP000824633">
    <property type="component" value="Chromosome"/>
</dbReference>
<evidence type="ECO:0000313" key="1">
    <source>
        <dbReference type="EMBL" id="BCZ48437.1"/>
    </source>
</evidence>
<sequence>MAFTFEIAQKHLDAWLDAEIAVTNGQSYTIGSKSLDRANLYQIREQVKYWSNELSKAKNILKNKGRNRVMRVVPRDL</sequence>
<gene>
    <name evidence="1" type="ORF">psyc5s11_45040</name>
</gene>
<name>A0ABN6J6B4_9CLOT</name>
<dbReference type="Pfam" id="PF19645">
    <property type="entry name" value="DUF6148"/>
    <property type="match status" value="1"/>
</dbReference>
<protein>
    <recommendedName>
        <fullName evidence="3">Phage protein</fullName>
    </recommendedName>
</protein>
<reference evidence="2" key="1">
    <citation type="submission" date="2021-07" db="EMBL/GenBank/DDBJ databases">
        <title>Complete genome sequencing of a Clostridium isolate.</title>
        <authorList>
            <person name="Ueki A."/>
            <person name="Tonouchi A."/>
        </authorList>
    </citation>
    <scope>NUCLEOTIDE SEQUENCE [LARGE SCALE GENOMIC DNA]</scope>
    <source>
        <strain evidence="2">C5S11</strain>
    </source>
</reference>
<proteinExistence type="predicted"/>
<evidence type="ECO:0008006" key="3">
    <source>
        <dbReference type="Google" id="ProtNLM"/>
    </source>
</evidence>
<organism evidence="1 2">
    <name type="scientific">Clostridium gelidum</name>
    <dbReference type="NCBI Taxonomy" id="704125"/>
    <lineage>
        <taxon>Bacteria</taxon>
        <taxon>Bacillati</taxon>
        <taxon>Bacillota</taxon>
        <taxon>Clostridia</taxon>
        <taxon>Eubacteriales</taxon>
        <taxon>Clostridiaceae</taxon>
        <taxon>Clostridium</taxon>
    </lineage>
</organism>
<dbReference type="InterPro" id="IPR046146">
    <property type="entry name" value="DUF6148"/>
</dbReference>
<dbReference type="EMBL" id="AP024849">
    <property type="protein sequence ID" value="BCZ48437.1"/>
    <property type="molecule type" value="Genomic_DNA"/>
</dbReference>
<accession>A0ABN6J6B4</accession>
<dbReference type="RefSeq" id="WP_224034700.1">
    <property type="nucleotide sequence ID" value="NZ_AP024849.1"/>
</dbReference>
<keyword evidence="2" id="KW-1185">Reference proteome</keyword>
<evidence type="ECO:0000313" key="2">
    <source>
        <dbReference type="Proteomes" id="UP000824633"/>
    </source>
</evidence>